<keyword evidence="4 9" id="KW-0460">Magnesium</keyword>
<comment type="catalytic activity">
    <reaction evidence="6 9 10">
        <text>4-methyl-5-(2-phosphooxyethyl)-thiazole + 4-amino-2-methyl-5-(diphosphooxymethyl)pyrimidine + H(+) = thiamine phosphate + diphosphate</text>
        <dbReference type="Rhea" id="RHEA:22328"/>
        <dbReference type="ChEBI" id="CHEBI:15378"/>
        <dbReference type="ChEBI" id="CHEBI:33019"/>
        <dbReference type="ChEBI" id="CHEBI:37575"/>
        <dbReference type="ChEBI" id="CHEBI:57841"/>
        <dbReference type="ChEBI" id="CHEBI:58296"/>
        <dbReference type="EC" id="2.5.1.3"/>
    </reaction>
</comment>
<evidence type="ECO:0000256" key="5">
    <source>
        <dbReference type="ARBA" id="ARBA00022977"/>
    </source>
</evidence>
<comment type="similarity">
    <text evidence="9 10">Belongs to the thiamine-phosphate synthase family.</text>
</comment>
<dbReference type="PANTHER" id="PTHR20857">
    <property type="entry name" value="THIAMINE-PHOSPHATE PYROPHOSPHORYLASE"/>
    <property type="match status" value="1"/>
</dbReference>
<evidence type="ECO:0000256" key="7">
    <source>
        <dbReference type="ARBA" id="ARBA00047851"/>
    </source>
</evidence>
<accession>A0AB33Z248</accession>
<evidence type="ECO:0000259" key="12">
    <source>
        <dbReference type="Pfam" id="PF02581"/>
    </source>
</evidence>
<dbReference type="GO" id="GO:0009229">
    <property type="term" value="P:thiamine diphosphate biosynthetic process"/>
    <property type="evidence" value="ECO:0007669"/>
    <property type="project" value="UniProtKB-UniRule"/>
</dbReference>
<dbReference type="GO" id="GO:0004789">
    <property type="term" value="F:thiamine-phosphate diphosphorylase activity"/>
    <property type="evidence" value="ECO:0007669"/>
    <property type="project" value="UniProtKB-UniRule"/>
</dbReference>
<dbReference type="GO" id="GO:0000287">
    <property type="term" value="F:magnesium ion binding"/>
    <property type="evidence" value="ECO:0007669"/>
    <property type="project" value="UniProtKB-UniRule"/>
</dbReference>
<dbReference type="PANTHER" id="PTHR20857:SF15">
    <property type="entry name" value="THIAMINE-PHOSPHATE SYNTHASE"/>
    <property type="match status" value="1"/>
</dbReference>
<dbReference type="InterPro" id="IPR013785">
    <property type="entry name" value="Aldolase_TIM"/>
</dbReference>
<comment type="catalytic activity">
    <reaction evidence="8 9 10">
        <text>2-[(2R,5Z)-2-carboxy-4-methylthiazol-5(2H)-ylidene]ethyl phosphate + 4-amino-2-methyl-5-(diphosphooxymethyl)pyrimidine + 2 H(+) = thiamine phosphate + CO2 + diphosphate</text>
        <dbReference type="Rhea" id="RHEA:47844"/>
        <dbReference type="ChEBI" id="CHEBI:15378"/>
        <dbReference type="ChEBI" id="CHEBI:16526"/>
        <dbReference type="ChEBI" id="CHEBI:33019"/>
        <dbReference type="ChEBI" id="CHEBI:37575"/>
        <dbReference type="ChEBI" id="CHEBI:57841"/>
        <dbReference type="ChEBI" id="CHEBI:62899"/>
        <dbReference type="EC" id="2.5.1.3"/>
    </reaction>
</comment>
<feature type="binding site" evidence="9">
    <location>
        <position position="109"/>
    </location>
    <ligand>
        <name>4-amino-2-methyl-5-(diphosphooxymethyl)pyrimidine</name>
        <dbReference type="ChEBI" id="CHEBI:57841"/>
    </ligand>
</feature>
<dbReference type="EMBL" id="ASHL01000005">
    <property type="protein sequence ID" value="EPD12997.1"/>
    <property type="molecule type" value="Genomic_DNA"/>
</dbReference>
<dbReference type="InterPro" id="IPR034291">
    <property type="entry name" value="TMP_synthase"/>
</dbReference>
<comment type="function">
    <text evidence="9">Condenses 4-methyl-5-(beta-hydroxyethyl)thiazole monophosphate (THZ-P) and 2-methyl-4-amino-5-hydroxymethyl pyrimidine pyrophosphate (HMP-PP) to form thiamine monophosphate (TMP).</text>
</comment>
<feature type="binding site" evidence="9">
    <location>
        <position position="70"/>
    </location>
    <ligand>
        <name>4-amino-2-methyl-5-(diphosphooxymethyl)pyrimidine</name>
        <dbReference type="ChEBI" id="CHEBI:57841"/>
    </ligand>
</feature>
<keyword evidence="5 9" id="KW-0784">Thiamine biosynthesis</keyword>
<feature type="binding site" evidence="9">
    <location>
        <begin position="136"/>
        <end position="138"/>
    </location>
    <ligand>
        <name>2-[(2R,5Z)-2-carboxy-4-methylthiazol-5(2H)-ylidene]ethyl phosphate</name>
        <dbReference type="ChEBI" id="CHEBI:62899"/>
    </ligand>
</feature>
<organism evidence="13 14">
    <name type="scientific">Cycloclasticus pugetii</name>
    <dbReference type="NCBI Taxonomy" id="34068"/>
    <lineage>
        <taxon>Bacteria</taxon>
        <taxon>Pseudomonadati</taxon>
        <taxon>Pseudomonadota</taxon>
        <taxon>Gammaproteobacteria</taxon>
        <taxon>Thiotrichales</taxon>
        <taxon>Piscirickettsiaceae</taxon>
        <taxon>Cycloclasticus</taxon>
    </lineage>
</organism>
<gene>
    <name evidence="9" type="primary">thiE</name>
    <name evidence="13" type="ORF">L196_07534</name>
</gene>
<evidence type="ECO:0000256" key="4">
    <source>
        <dbReference type="ARBA" id="ARBA00022842"/>
    </source>
</evidence>
<evidence type="ECO:0000256" key="1">
    <source>
        <dbReference type="ARBA" id="ARBA00005165"/>
    </source>
</evidence>
<keyword evidence="3 9" id="KW-0479">Metal-binding</keyword>
<comment type="cofactor">
    <cofactor evidence="9">
        <name>Mg(2+)</name>
        <dbReference type="ChEBI" id="CHEBI:18420"/>
    </cofactor>
    <text evidence="9">Binds 1 Mg(2+) ion per subunit.</text>
</comment>
<name>A0AB33Z248_9GAMM</name>
<comment type="caution">
    <text evidence="13">The sequence shown here is derived from an EMBL/GenBank/DDBJ whole genome shotgun (WGS) entry which is preliminary data.</text>
</comment>
<reference evidence="13 14" key="1">
    <citation type="journal article" date="2013" name="Genome Announc.">
        <title>Genome Sequence of the Pyrene- and Fluoranthene-Degrading Bacterium Cycloclasticus sp. Strain PY97M.</title>
        <authorList>
            <person name="Cui Z."/>
            <person name="Xu G."/>
            <person name="Li Q."/>
            <person name="Gao W."/>
            <person name="Zheng L."/>
        </authorList>
    </citation>
    <scope>NUCLEOTIDE SEQUENCE [LARGE SCALE GENOMIC DNA]</scope>
    <source>
        <strain evidence="13 14">PY97M</strain>
    </source>
</reference>
<dbReference type="GO" id="GO:0009228">
    <property type="term" value="P:thiamine biosynthetic process"/>
    <property type="evidence" value="ECO:0007669"/>
    <property type="project" value="UniProtKB-KW"/>
</dbReference>
<dbReference type="SUPFAM" id="SSF51391">
    <property type="entry name" value="Thiamin phosphate synthase"/>
    <property type="match status" value="1"/>
</dbReference>
<dbReference type="AlphaFoldDB" id="A0AB33Z248"/>
<feature type="binding site" evidence="9">
    <location>
        <position position="90"/>
    </location>
    <ligand>
        <name>Mg(2+)</name>
        <dbReference type="ChEBI" id="CHEBI:18420"/>
    </ligand>
</feature>
<sequence>MTPLPKNGLYAITPNIAETALLLEKVEQALQGGASLLQYRDKISTPDETLLRAQAIHQLCLNYNVPLIINDNPALALACQAEGVHLGQSDGSILEARQRLGKDALIGVTCHHHLSLALQAQEQGADYVAFGRFFNSTTKPGTPLANLKTLQDAKAALSIPIVAIGGIQHNNAKALINQGADFIAVVEQIFSADNISESCQHFSALF</sequence>
<dbReference type="CDD" id="cd00564">
    <property type="entry name" value="TMP_TenI"/>
    <property type="match status" value="1"/>
</dbReference>
<dbReference type="EC" id="2.5.1.3" evidence="9"/>
<feature type="binding site" evidence="9">
    <location>
        <position position="71"/>
    </location>
    <ligand>
        <name>Mg(2+)</name>
        <dbReference type="ChEBI" id="CHEBI:18420"/>
    </ligand>
</feature>
<evidence type="ECO:0000256" key="3">
    <source>
        <dbReference type="ARBA" id="ARBA00022723"/>
    </source>
</evidence>
<evidence type="ECO:0000256" key="9">
    <source>
        <dbReference type="HAMAP-Rule" id="MF_00097"/>
    </source>
</evidence>
<feature type="binding site" evidence="9">
    <location>
        <position position="139"/>
    </location>
    <ligand>
        <name>4-amino-2-methyl-5-(diphosphooxymethyl)pyrimidine</name>
        <dbReference type="ChEBI" id="CHEBI:57841"/>
    </ligand>
</feature>
<dbReference type="Pfam" id="PF02581">
    <property type="entry name" value="TMP-TENI"/>
    <property type="match status" value="1"/>
</dbReference>
<keyword evidence="14" id="KW-1185">Reference proteome</keyword>
<feature type="binding site" evidence="9">
    <location>
        <begin position="38"/>
        <end position="42"/>
    </location>
    <ligand>
        <name>4-amino-2-methyl-5-(diphosphooxymethyl)pyrimidine</name>
        <dbReference type="ChEBI" id="CHEBI:57841"/>
    </ligand>
</feature>
<feature type="binding site" evidence="9">
    <location>
        <position position="166"/>
    </location>
    <ligand>
        <name>2-[(2R,5Z)-2-carboxy-4-methylthiazol-5(2H)-ylidene]ethyl phosphate</name>
        <dbReference type="ChEBI" id="CHEBI:62899"/>
    </ligand>
</feature>
<comment type="pathway">
    <text evidence="1 9 11">Cofactor biosynthesis; thiamine diphosphate biosynthesis; thiamine phosphate from 4-amino-2-methyl-5-diphosphomethylpyrimidine and 4-methyl-5-(2-phosphoethyl)-thiazole: step 1/1.</text>
</comment>
<evidence type="ECO:0000313" key="13">
    <source>
        <dbReference type="EMBL" id="EPD12997.1"/>
    </source>
</evidence>
<comment type="catalytic activity">
    <reaction evidence="7 9 10">
        <text>2-(2-carboxy-4-methylthiazol-5-yl)ethyl phosphate + 4-amino-2-methyl-5-(diphosphooxymethyl)pyrimidine + 2 H(+) = thiamine phosphate + CO2 + diphosphate</text>
        <dbReference type="Rhea" id="RHEA:47848"/>
        <dbReference type="ChEBI" id="CHEBI:15378"/>
        <dbReference type="ChEBI" id="CHEBI:16526"/>
        <dbReference type="ChEBI" id="CHEBI:33019"/>
        <dbReference type="ChEBI" id="CHEBI:37575"/>
        <dbReference type="ChEBI" id="CHEBI:57841"/>
        <dbReference type="ChEBI" id="CHEBI:62890"/>
        <dbReference type="EC" id="2.5.1.3"/>
    </reaction>
</comment>
<comment type="caution">
    <text evidence="9">Lacks conserved residue(s) required for the propagation of feature annotation.</text>
</comment>
<evidence type="ECO:0000256" key="10">
    <source>
        <dbReference type="RuleBase" id="RU003826"/>
    </source>
</evidence>
<proteinExistence type="inferred from homology"/>
<dbReference type="Gene3D" id="3.20.20.70">
    <property type="entry name" value="Aldolase class I"/>
    <property type="match status" value="1"/>
</dbReference>
<evidence type="ECO:0000313" key="14">
    <source>
        <dbReference type="Proteomes" id="UP000015462"/>
    </source>
</evidence>
<evidence type="ECO:0000256" key="2">
    <source>
        <dbReference type="ARBA" id="ARBA00022679"/>
    </source>
</evidence>
<dbReference type="NCBIfam" id="TIGR00693">
    <property type="entry name" value="thiE"/>
    <property type="match status" value="1"/>
</dbReference>
<keyword evidence="2 9" id="KW-0808">Transferase</keyword>
<dbReference type="RefSeq" id="WP_016390525.1">
    <property type="nucleotide sequence ID" value="NZ_KE646808.1"/>
</dbReference>
<dbReference type="Proteomes" id="UP000015462">
    <property type="component" value="Unassembled WGS sequence"/>
</dbReference>
<evidence type="ECO:0000256" key="11">
    <source>
        <dbReference type="RuleBase" id="RU004253"/>
    </source>
</evidence>
<evidence type="ECO:0000256" key="8">
    <source>
        <dbReference type="ARBA" id="ARBA00047883"/>
    </source>
</evidence>
<evidence type="ECO:0000256" key="6">
    <source>
        <dbReference type="ARBA" id="ARBA00047334"/>
    </source>
</evidence>
<dbReference type="InterPro" id="IPR036206">
    <property type="entry name" value="ThiamineP_synth_sf"/>
</dbReference>
<protein>
    <recommendedName>
        <fullName evidence="9">Thiamine-phosphate synthase</fullName>
        <shortName evidence="9">TP synthase</shortName>
        <shortName evidence="9">TPS</shortName>
        <ecNumber evidence="9">2.5.1.3</ecNumber>
    </recommendedName>
    <alternativeName>
        <fullName evidence="9">Thiamine-phosphate pyrophosphorylase</fullName>
        <shortName evidence="9">TMP pyrophosphorylase</shortName>
        <shortName evidence="9">TMP-PPase</shortName>
    </alternativeName>
</protein>
<feature type="domain" description="Thiamine phosphate synthase/TenI" evidence="12">
    <location>
        <begin position="9"/>
        <end position="189"/>
    </location>
</feature>
<dbReference type="GO" id="GO:0005737">
    <property type="term" value="C:cytoplasm"/>
    <property type="evidence" value="ECO:0007669"/>
    <property type="project" value="TreeGrafter"/>
</dbReference>
<dbReference type="InterPro" id="IPR022998">
    <property type="entry name" value="ThiamineP_synth_TenI"/>
</dbReference>
<dbReference type="HAMAP" id="MF_00097">
    <property type="entry name" value="TMP_synthase"/>
    <property type="match status" value="1"/>
</dbReference>